<evidence type="ECO:0000256" key="1">
    <source>
        <dbReference type="ARBA" id="ARBA00010759"/>
    </source>
</evidence>
<dbReference type="EMBL" id="MHJJ01000005">
    <property type="protein sequence ID" value="OGY65982.1"/>
    <property type="molecule type" value="Genomic_DNA"/>
</dbReference>
<dbReference type="NCBIfam" id="TIGR00079">
    <property type="entry name" value="pept_deformyl"/>
    <property type="match status" value="1"/>
</dbReference>
<dbReference type="Proteomes" id="UP000177942">
    <property type="component" value="Unassembled WGS sequence"/>
</dbReference>
<comment type="catalytic activity">
    <reaction evidence="2">
        <text>N-terminal N-formyl-L-methionyl-[peptide] + H2O = N-terminal L-methionyl-[peptide] + formate</text>
        <dbReference type="Rhea" id="RHEA:24420"/>
        <dbReference type="Rhea" id="RHEA-COMP:10639"/>
        <dbReference type="Rhea" id="RHEA-COMP:10640"/>
        <dbReference type="ChEBI" id="CHEBI:15377"/>
        <dbReference type="ChEBI" id="CHEBI:15740"/>
        <dbReference type="ChEBI" id="CHEBI:49298"/>
        <dbReference type="ChEBI" id="CHEBI:64731"/>
        <dbReference type="EC" id="3.5.1.88"/>
    </reaction>
</comment>
<sequence length="163" mass="18514">MDILTIQNKKDEKFLRRKTGVFDFSKFTKKEIKELLEKMRKTMKAADGVGLSANQVGLNLRLFVAEVPSQKGRSKFYAIFNPEIEGQSEKLAMLSEGCLSVPGLFGAVERSDKITLKGFDAQGKKIKIKAWGFLARVFQHEVDHLNGKLFIDKAKFPRSMNRE</sequence>
<feature type="binding site" evidence="2">
    <location>
        <position position="98"/>
    </location>
    <ligand>
        <name>Fe cation</name>
        <dbReference type="ChEBI" id="CHEBI:24875"/>
    </ligand>
</feature>
<dbReference type="InterPro" id="IPR023635">
    <property type="entry name" value="Peptide_deformylase"/>
</dbReference>
<keyword evidence="2" id="KW-0648">Protein biosynthesis</keyword>
<comment type="function">
    <text evidence="2">Removes the formyl group from the N-terminal Met of newly synthesized proteins. Requires at least a dipeptide for an efficient rate of reaction. N-terminal L-methionine is a prerequisite for activity but the enzyme has broad specificity at other positions.</text>
</comment>
<evidence type="ECO:0000313" key="3">
    <source>
        <dbReference type="EMBL" id="OGY65982.1"/>
    </source>
</evidence>
<feature type="active site" evidence="2">
    <location>
        <position position="141"/>
    </location>
</feature>
<comment type="similarity">
    <text evidence="1 2">Belongs to the polypeptide deformylase family.</text>
</comment>
<dbReference type="PANTHER" id="PTHR10458">
    <property type="entry name" value="PEPTIDE DEFORMYLASE"/>
    <property type="match status" value="1"/>
</dbReference>
<feature type="binding site" evidence="2">
    <location>
        <position position="144"/>
    </location>
    <ligand>
        <name>Fe cation</name>
        <dbReference type="ChEBI" id="CHEBI:24875"/>
    </ligand>
</feature>
<dbReference type="InterPro" id="IPR036821">
    <property type="entry name" value="Peptide_deformylase_sf"/>
</dbReference>
<gene>
    <name evidence="2" type="primary">def</name>
    <name evidence="3" type="ORF">A3A16_01175</name>
</gene>
<dbReference type="Gene3D" id="3.90.45.10">
    <property type="entry name" value="Peptide deformylase"/>
    <property type="match status" value="1"/>
</dbReference>
<protein>
    <recommendedName>
        <fullName evidence="2">Peptide deformylase</fullName>
        <shortName evidence="2">PDF</shortName>
        <ecNumber evidence="2">3.5.1.88</ecNumber>
    </recommendedName>
    <alternativeName>
        <fullName evidence="2">Polypeptide deformylase</fullName>
    </alternativeName>
</protein>
<dbReference type="NCBIfam" id="NF001159">
    <property type="entry name" value="PRK00150.1-3"/>
    <property type="match status" value="1"/>
</dbReference>
<dbReference type="EC" id="3.5.1.88" evidence="2"/>
<dbReference type="CDD" id="cd00487">
    <property type="entry name" value="Pep_deformylase"/>
    <property type="match status" value="1"/>
</dbReference>
<accession>A0A1G1ZMZ3</accession>
<dbReference type="GO" id="GO:0046872">
    <property type="term" value="F:metal ion binding"/>
    <property type="evidence" value="ECO:0007669"/>
    <property type="project" value="UniProtKB-KW"/>
</dbReference>
<name>A0A1G1ZMZ3_9BACT</name>
<dbReference type="HAMAP" id="MF_00163">
    <property type="entry name" value="Pep_deformylase"/>
    <property type="match status" value="1"/>
</dbReference>
<keyword evidence="2" id="KW-0378">Hydrolase</keyword>
<dbReference type="STRING" id="1798407.A3A16_01175"/>
<evidence type="ECO:0000256" key="2">
    <source>
        <dbReference type="HAMAP-Rule" id="MF_00163"/>
    </source>
</evidence>
<dbReference type="PANTHER" id="PTHR10458:SF22">
    <property type="entry name" value="PEPTIDE DEFORMYLASE"/>
    <property type="match status" value="1"/>
</dbReference>
<dbReference type="AlphaFoldDB" id="A0A1G1ZMZ3"/>
<feature type="binding site" evidence="2">
    <location>
        <position position="140"/>
    </location>
    <ligand>
        <name>Fe cation</name>
        <dbReference type="ChEBI" id="CHEBI:24875"/>
    </ligand>
</feature>
<keyword evidence="2" id="KW-0408">Iron</keyword>
<dbReference type="GO" id="GO:0006412">
    <property type="term" value="P:translation"/>
    <property type="evidence" value="ECO:0007669"/>
    <property type="project" value="UniProtKB-UniRule"/>
</dbReference>
<keyword evidence="2" id="KW-0479">Metal-binding</keyword>
<reference evidence="3 4" key="1">
    <citation type="journal article" date="2016" name="Nat. Commun.">
        <title>Thousands of microbial genomes shed light on interconnected biogeochemical processes in an aquifer system.</title>
        <authorList>
            <person name="Anantharaman K."/>
            <person name="Brown C.T."/>
            <person name="Hug L.A."/>
            <person name="Sharon I."/>
            <person name="Castelle C.J."/>
            <person name="Probst A.J."/>
            <person name="Thomas B.C."/>
            <person name="Singh A."/>
            <person name="Wilkins M.J."/>
            <person name="Karaoz U."/>
            <person name="Brodie E.L."/>
            <person name="Williams K.H."/>
            <person name="Hubbard S.S."/>
            <person name="Banfield J.F."/>
        </authorList>
    </citation>
    <scope>NUCLEOTIDE SEQUENCE [LARGE SCALE GENOMIC DNA]</scope>
</reference>
<dbReference type="Pfam" id="PF01327">
    <property type="entry name" value="Pep_deformylase"/>
    <property type="match status" value="1"/>
</dbReference>
<proteinExistence type="inferred from homology"/>
<comment type="cofactor">
    <cofactor evidence="2">
        <name>Fe(2+)</name>
        <dbReference type="ChEBI" id="CHEBI:29033"/>
    </cofactor>
    <text evidence="2">Binds 1 Fe(2+) ion.</text>
</comment>
<dbReference type="GO" id="GO:0042586">
    <property type="term" value="F:peptide deformylase activity"/>
    <property type="evidence" value="ECO:0007669"/>
    <property type="project" value="UniProtKB-UniRule"/>
</dbReference>
<evidence type="ECO:0000313" key="4">
    <source>
        <dbReference type="Proteomes" id="UP000177942"/>
    </source>
</evidence>
<dbReference type="PRINTS" id="PR01576">
    <property type="entry name" value="PDEFORMYLASE"/>
</dbReference>
<organism evidence="3 4">
    <name type="scientific">Candidatus Harrisonbacteria bacterium RIFCSPLOWO2_01_FULL_44_18</name>
    <dbReference type="NCBI Taxonomy" id="1798407"/>
    <lineage>
        <taxon>Bacteria</taxon>
        <taxon>Candidatus Harrisoniibacteriota</taxon>
    </lineage>
</organism>
<dbReference type="PIRSF" id="PIRSF004749">
    <property type="entry name" value="Pep_def"/>
    <property type="match status" value="1"/>
</dbReference>
<comment type="caution">
    <text evidence="3">The sequence shown here is derived from an EMBL/GenBank/DDBJ whole genome shotgun (WGS) entry which is preliminary data.</text>
</comment>
<dbReference type="SUPFAM" id="SSF56420">
    <property type="entry name" value="Peptide deformylase"/>
    <property type="match status" value="1"/>
</dbReference>